<dbReference type="InterPro" id="IPR029063">
    <property type="entry name" value="SAM-dependent_MTases_sf"/>
</dbReference>
<dbReference type="EC" id="2.1.1.171" evidence="4"/>
<keyword evidence="1 4" id="KW-0489">Methyltransferase</keyword>
<evidence type="ECO:0000313" key="4">
    <source>
        <dbReference type="EMBL" id="KPU43963.1"/>
    </source>
</evidence>
<dbReference type="RefSeq" id="WP_054875172.1">
    <property type="nucleotide sequence ID" value="NZ_LKET01000032.1"/>
</dbReference>
<dbReference type="PATRIC" id="fig|36849.3.peg.2246"/>
<dbReference type="Proteomes" id="UP000050326">
    <property type="component" value="Unassembled WGS sequence"/>
</dbReference>
<sequence length="185" mass="20600">MRIIAGDAKGRKLNTPNGTETRPTSDKVKGSIFNILGSSIIDAKVLDLFAGTGNLGLEALSRGAQSSVFIDKSREAINIIKENVRLLKYDDLCYIYSNDAFSAIDILDKKGQQFDIIFIDPPYHKDIIPEILNKIMDSGILLKDGIIIAEHDNKDEIPHRIKHLALIKSSTYGDTTVSFYKNMEE</sequence>
<dbReference type="CDD" id="cd02440">
    <property type="entry name" value="AdoMet_MTases"/>
    <property type="match status" value="1"/>
</dbReference>
<dbReference type="PANTHER" id="PTHR43542:SF1">
    <property type="entry name" value="METHYLTRANSFERASE"/>
    <property type="match status" value="1"/>
</dbReference>
<dbReference type="EMBL" id="LKET01000032">
    <property type="protein sequence ID" value="KPU43963.1"/>
    <property type="molecule type" value="Genomic_DNA"/>
</dbReference>
<evidence type="ECO:0000256" key="2">
    <source>
        <dbReference type="ARBA" id="ARBA00022679"/>
    </source>
</evidence>
<evidence type="ECO:0000256" key="1">
    <source>
        <dbReference type="ARBA" id="ARBA00022603"/>
    </source>
</evidence>
<gene>
    <name evidence="4" type="primary">rsmD</name>
    <name evidence="4" type="ORF">OXPF_21280</name>
</gene>
<keyword evidence="5" id="KW-1185">Reference proteome</keyword>
<dbReference type="Gene3D" id="3.40.50.150">
    <property type="entry name" value="Vaccinia Virus protein VP39"/>
    <property type="match status" value="1"/>
</dbReference>
<evidence type="ECO:0000256" key="3">
    <source>
        <dbReference type="SAM" id="MobiDB-lite"/>
    </source>
</evidence>
<dbReference type="PROSITE" id="PS00092">
    <property type="entry name" value="N6_MTASE"/>
    <property type="match status" value="1"/>
</dbReference>
<name>A0A0P8WZN5_9CLOT</name>
<dbReference type="GO" id="GO:0003676">
    <property type="term" value="F:nucleic acid binding"/>
    <property type="evidence" value="ECO:0007669"/>
    <property type="project" value="InterPro"/>
</dbReference>
<protein>
    <submittedName>
        <fullName evidence="4">Ribosomal RNA small subunit methyltransferase D</fullName>
        <ecNumber evidence="4">2.1.1.171</ecNumber>
    </submittedName>
</protein>
<dbReference type="PIRSF" id="PIRSF004553">
    <property type="entry name" value="CHP00095"/>
    <property type="match status" value="1"/>
</dbReference>
<accession>A0A0P8WZN5</accession>
<dbReference type="STRING" id="36849.OXPF_21280"/>
<comment type="caution">
    <text evidence="4">The sequence shown here is derived from an EMBL/GenBank/DDBJ whole genome shotgun (WGS) entry which is preliminary data.</text>
</comment>
<dbReference type="GO" id="GO:0052913">
    <property type="term" value="F:16S rRNA (guanine(966)-N(2))-methyltransferase activity"/>
    <property type="evidence" value="ECO:0007669"/>
    <property type="project" value="UniProtKB-EC"/>
</dbReference>
<evidence type="ECO:0000313" key="5">
    <source>
        <dbReference type="Proteomes" id="UP000050326"/>
    </source>
</evidence>
<dbReference type="InterPro" id="IPR004398">
    <property type="entry name" value="RNA_MeTrfase_RsmD"/>
</dbReference>
<dbReference type="Pfam" id="PF03602">
    <property type="entry name" value="Cons_hypoth95"/>
    <property type="match status" value="1"/>
</dbReference>
<dbReference type="NCBIfam" id="TIGR00095">
    <property type="entry name" value="16S rRNA (guanine(966)-N(2))-methyltransferase RsmD"/>
    <property type="match status" value="1"/>
</dbReference>
<dbReference type="PANTHER" id="PTHR43542">
    <property type="entry name" value="METHYLTRANSFERASE"/>
    <property type="match status" value="1"/>
</dbReference>
<reference evidence="4 5" key="1">
    <citation type="submission" date="2015-09" db="EMBL/GenBank/DDBJ databases">
        <title>Genome sequence of Oxobacter pfennigii DSM 3222.</title>
        <authorList>
            <person name="Poehlein A."/>
            <person name="Bengelsdorf F.R."/>
            <person name="Schiel-Bengelsdorf B."/>
            <person name="Duerre P."/>
            <person name="Daniel R."/>
        </authorList>
    </citation>
    <scope>NUCLEOTIDE SEQUENCE [LARGE SCALE GENOMIC DNA]</scope>
    <source>
        <strain evidence="4 5">DSM 3222</strain>
    </source>
</reference>
<dbReference type="AlphaFoldDB" id="A0A0P8WZN5"/>
<dbReference type="InterPro" id="IPR002052">
    <property type="entry name" value="DNA_methylase_N6_adenine_CS"/>
</dbReference>
<dbReference type="SUPFAM" id="SSF53335">
    <property type="entry name" value="S-adenosyl-L-methionine-dependent methyltransferases"/>
    <property type="match status" value="1"/>
</dbReference>
<proteinExistence type="predicted"/>
<dbReference type="OrthoDB" id="9803017at2"/>
<keyword evidence="2 4" id="KW-0808">Transferase</keyword>
<feature type="region of interest" description="Disordered" evidence="3">
    <location>
        <begin position="1"/>
        <end position="25"/>
    </location>
</feature>
<organism evidence="4 5">
    <name type="scientific">Oxobacter pfennigii</name>
    <dbReference type="NCBI Taxonomy" id="36849"/>
    <lineage>
        <taxon>Bacteria</taxon>
        <taxon>Bacillati</taxon>
        <taxon>Bacillota</taxon>
        <taxon>Clostridia</taxon>
        <taxon>Eubacteriales</taxon>
        <taxon>Clostridiaceae</taxon>
        <taxon>Oxobacter</taxon>
    </lineage>
</organism>